<keyword evidence="2" id="KW-1185">Reference proteome</keyword>
<sequence>MPIMMHMMPIMCTISGISKEIDLTSNTPDRYSISTMDYLINKRPVSLDNEKNVRELADRLTSVLVSKENLTVSWIHFESRFVPVNPRIQVKYNIPGQET</sequence>
<proteinExistence type="predicted"/>
<dbReference type="InParanoid" id="A0A0N1IDB5"/>
<dbReference type="EMBL" id="KQ460794">
    <property type="protein sequence ID" value="KPJ12188.1"/>
    <property type="molecule type" value="Genomic_DNA"/>
</dbReference>
<reference evidence="1 2" key="1">
    <citation type="journal article" date="2015" name="Nat. Commun.">
        <title>Outbred genome sequencing and CRISPR/Cas9 gene editing in butterflies.</title>
        <authorList>
            <person name="Li X."/>
            <person name="Fan D."/>
            <person name="Zhang W."/>
            <person name="Liu G."/>
            <person name="Zhang L."/>
            <person name="Zhao L."/>
            <person name="Fang X."/>
            <person name="Chen L."/>
            <person name="Dong Y."/>
            <person name="Chen Y."/>
            <person name="Ding Y."/>
            <person name="Zhao R."/>
            <person name="Feng M."/>
            <person name="Zhu Y."/>
            <person name="Feng Y."/>
            <person name="Jiang X."/>
            <person name="Zhu D."/>
            <person name="Xiang H."/>
            <person name="Feng X."/>
            <person name="Li S."/>
            <person name="Wang J."/>
            <person name="Zhang G."/>
            <person name="Kronforst M.R."/>
            <person name="Wang W."/>
        </authorList>
    </citation>
    <scope>NUCLEOTIDE SEQUENCE [LARGE SCALE GENOMIC DNA]</scope>
    <source>
        <strain evidence="1">Ya'a_city_454_Pm</strain>
        <tissue evidence="1">Whole body</tissue>
    </source>
</reference>
<organism evidence="1 2">
    <name type="scientific">Papilio machaon</name>
    <name type="common">Old World swallowtail butterfly</name>
    <dbReference type="NCBI Taxonomy" id="76193"/>
    <lineage>
        <taxon>Eukaryota</taxon>
        <taxon>Metazoa</taxon>
        <taxon>Ecdysozoa</taxon>
        <taxon>Arthropoda</taxon>
        <taxon>Hexapoda</taxon>
        <taxon>Insecta</taxon>
        <taxon>Pterygota</taxon>
        <taxon>Neoptera</taxon>
        <taxon>Endopterygota</taxon>
        <taxon>Lepidoptera</taxon>
        <taxon>Glossata</taxon>
        <taxon>Ditrysia</taxon>
        <taxon>Papilionoidea</taxon>
        <taxon>Papilionidae</taxon>
        <taxon>Papilioninae</taxon>
        <taxon>Papilio</taxon>
    </lineage>
</organism>
<evidence type="ECO:0000313" key="2">
    <source>
        <dbReference type="Proteomes" id="UP000053240"/>
    </source>
</evidence>
<dbReference type="AlphaFoldDB" id="A0A0N1IDB5"/>
<gene>
    <name evidence="1" type="ORF">RR48_01600</name>
</gene>
<evidence type="ECO:0000313" key="1">
    <source>
        <dbReference type="EMBL" id="KPJ12188.1"/>
    </source>
</evidence>
<name>A0A0N1IDB5_PAPMA</name>
<dbReference type="Proteomes" id="UP000053240">
    <property type="component" value="Unassembled WGS sequence"/>
</dbReference>
<protein>
    <submittedName>
        <fullName evidence="1">Uncharacterized protein</fullName>
    </submittedName>
</protein>
<accession>A0A0N1IDB5</accession>